<feature type="region of interest" description="Disordered" evidence="1">
    <location>
        <begin position="165"/>
        <end position="214"/>
    </location>
</feature>
<dbReference type="Gramene" id="Psat01G0345000-T1">
    <property type="protein sequence ID" value="KAI5445196.1"/>
    <property type="gene ID" value="KIW84_013450"/>
</dbReference>
<feature type="region of interest" description="Disordered" evidence="1">
    <location>
        <begin position="71"/>
        <end position="137"/>
    </location>
</feature>
<dbReference type="EMBL" id="JAMSHJ010000001">
    <property type="protein sequence ID" value="KAI5445196.1"/>
    <property type="molecule type" value="Genomic_DNA"/>
</dbReference>
<dbReference type="AlphaFoldDB" id="A0A9D5BKE9"/>
<feature type="compositionally biased region" description="Polar residues" evidence="1">
    <location>
        <begin position="75"/>
        <end position="86"/>
    </location>
</feature>
<dbReference type="Pfam" id="PF25597">
    <property type="entry name" value="SH3_retrovirus"/>
    <property type="match status" value="1"/>
</dbReference>
<organism evidence="3 4">
    <name type="scientific">Pisum sativum</name>
    <name type="common">Garden pea</name>
    <name type="synonym">Lathyrus oleraceus</name>
    <dbReference type="NCBI Taxonomy" id="3888"/>
    <lineage>
        <taxon>Eukaryota</taxon>
        <taxon>Viridiplantae</taxon>
        <taxon>Streptophyta</taxon>
        <taxon>Embryophyta</taxon>
        <taxon>Tracheophyta</taxon>
        <taxon>Spermatophyta</taxon>
        <taxon>Magnoliopsida</taxon>
        <taxon>eudicotyledons</taxon>
        <taxon>Gunneridae</taxon>
        <taxon>Pentapetalae</taxon>
        <taxon>rosids</taxon>
        <taxon>fabids</taxon>
        <taxon>Fabales</taxon>
        <taxon>Fabaceae</taxon>
        <taxon>Papilionoideae</taxon>
        <taxon>50 kb inversion clade</taxon>
        <taxon>NPAAA clade</taxon>
        <taxon>Hologalegina</taxon>
        <taxon>IRL clade</taxon>
        <taxon>Fabeae</taxon>
        <taxon>Lathyrus</taxon>
    </lineage>
</organism>
<feature type="compositionally biased region" description="Polar residues" evidence="1">
    <location>
        <begin position="100"/>
        <end position="115"/>
    </location>
</feature>
<protein>
    <recommendedName>
        <fullName evidence="2">Retroviral polymerase SH3-like domain-containing protein</fullName>
    </recommendedName>
</protein>
<feature type="compositionally biased region" description="Low complexity" evidence="1">
    <location>
        <begin position="165"/>
        <end position="182"/>
    </location>
</feature>
<evidence type="ECO:0000313" key="4">
    <source>
        <dbReference type="Proteomes" id="UP001058974"/>
    </source>
</evidence>
<proteinExistence type="predicted"/>
<accession>A0A9D5BKE9</accession>
<comment type="caution">
    <text evidence="3">The sequence shown here is derived from an EMBL/GenBank/DDBJ whole genome shotgun (WGS) entry which is preliminary data.</text>
</comment>
<reference evidence="3 4" key="1">
    <citation type="journal article" date="2022" name="Nat. Genet.">
        <title>Improved pea reference genome and pan-genome highlight genomic features and evolutionary characteristics.</title>
        <authorList>
            <person name="Yang T."/>
            <person name="Liu R."/>
            <person name="Luo Y."/>
            <person name="Hu S."/>
            <person name="Wang D."/>
            <person name="Wang C."/>
            <person name="Pandey M.K."/>
            <person name="Ge S."/>
            <person name="Xu Q."/>
            <person name="Li N."/>
            <person name="Li G."/>
            <person name="Huang Y."/>
            <person name="Saxena R.K."/>
            <person name="Ji Y."/>
            <person name="Li M."/>
            <person name="Yan X."/>
            <person name="He Y."/>
            <person name="Liu Y."/>
            <person name="Wang X."/>
            <person name="Xiang C."/>
            <person name="Varshney R.K."/>
            <person name="Ding H."/>
            <person name="Gao S."/>
            <person name="Zong X."/>
        </authorList>
    </citation>
    <scope>NUCLEOTIDE SEQUENCE [LARGE SCALE GENOMIC DNA]</scope>
    <source>
        <strain evidence="3 4">cv. Zhongwan 6</strain>
    </source>
</reference>
<evidence type="ECO:0000313" key="3">
    <source>
        <dbReference type="EMBL" id="KAI5445196.1"/>
    </source>
</evidence>
<dbReference type="InterPro" id="IPR057670">
    <property type="entry name" value="SH3_retrovirus"/>
</dbReference>
<name>A0A9D5BKE9_PEA</name>
<evidence type="ECO:0000259" key="2">
    <source>
        <dbReference type="Pfam" id="PF25597"/>
    </source>
</evidence>
<dbReference type="Proteomes" id="UP001058974">
    <property type="component" value="Chromosome 1"/>
</dbReference>
<keyword evidence="4" id="KW-1185">Reference proteome</keyword>
<evidence type="ECO:0000256" key="1">
    <source>
        <dbReference type="SAM" id="MobiDB-lite"/>
    </source>
</evidence>
<feature type="domain" description="Retroviral polymerase SH3-like" evidence="2">
    <location>
        <begin position="8"/>
        <end position="69"/>
    </location>
</feature>
<gene>
    <name evidence="3" type="ORF">KIW84_013450</name>
</gene>
<sequence length="314" mass="34649">MHLKVFGCLCYATSLMAHRTKFDPRACKAVFIGYKEGTKGYILYELTHHSIFVSRHVIFYENTFPFKSRIHSQDRQSSAPNDSTNPAFPLCDNTVPIVPSDNNLPEMQPSGNNPPALQPSDDNLPALQPSDNTLPALHPLDNTLLALQPSDNTLSNVPHTLNLGSPSNLLINDNPSPSSPIQNSPPSPLSISPIHPPMNINDDQPPIRHSTRTSNPPSYLANYHCFSTSANPSSSKVTYPLSSVLSYSNCSPDFHHFCCSISSNPEPSSFLQANKFECWKHAMNVELQALDDNHTWTLVDLPPGKRYSTMAVSE</sequence>